<dbReference type="VEuPathDB" id="TriTrypDB:BSAL_13525"/>
<reference evidence="3" key="1">
    <citation type="submission" date="2015-09" db="EMBL/GenBank/DDBJ databases">
        <authorList>
            <consortium name="Pathogen Informatics"/>
        </authorList>
    </citation>
    <scope>NUCLEOTIDE SEQUENCE [LARGE SCALE GENOMIC DNA]</scope>
    <source>
        <strain evidence="3">Lake Konstanz</strain>
    </source>
</reference>
<sequence>MSTSSHSCNKIAPDEFRNEASQRFTRREVRKLTHSSEMEAFAQYSHERESLLAVAIIAPLCLLACFYCDLIFGLMMDQPFYNIIGSAIRSTANDAPLVRCILRILMSGFVLPCAVLVPFCGVFRDVSQEDLNVLLFALTAVMILLSETPERSLPSSPSSLAVVHHIFAGVATVAGNAGYIIAAYLVSQWRSTYWKRAVRIPAQLLTVPLLLGVFGWLWNRYAALVIVSWLPSHEASRLQLLDIISGDVSFLLSPLRSSGEVSLDSVIVTLGGSDPAAVAEVWITQCFVGWICIVFAVLSTPMTRLFSWVGDGIIPVHPSGLLVHGVGIALSVVFGATYFTPLVWLLVIGHVYCLATVEWSADD</sequence>
<accession>A0A0S4JI32</accession>
<evidence type="ECO:0000256" key="1">
    <source>
        <dbReference type="SAM" id="Phobius"/>
    </source>
</evidence>
<feature type="transmembrane region" description="Helical" evidence="1">
    <location>
        <begin position="282"/>
        <end position="300"/>
    </location>
</feature>
<dbReference type="AlphaFoldDB" id="A0A0S4JI32"/>
<feature type="transmembrane region" description="Helical" evidence="1">
    <location>
        <begin position="198"/>
        <end position="218"/>
    </location>
</feature>
<feature type="transmembrane region" description="Helical" evidence="1">
    <location>
        <begin position="96"/>
        <end position="119"/>
    </location>
</feature>
<feature type="transmembrane region" description="Helical" evidence="1">
    <location>
        <begin position="342"/>
        <end position="361"/>
    </location>
</feature>
<protein>
    <submittedName>
        <fullName evidence="2">Transmembrane protein, putative</fullName>
    </submittedName>
</protein>
<evidence type="ECO:0000313" key="3">
    <source>
        <dbReference type="Proteomes" id="UP000051952"/>
    </source>
</evidence>
<keyword evidence="3" id="KW-1185">Reference proteome</keyword>
<gene>
    <name evidence="2" type="ORF">BSAL_13525</name>
</gene>
<proteinExistence type="predicted"/>
<name>A0A0S4JI32_BODSA</name>
<feature type="transmembrane region" description="Helical" evidence="1">
    <location>
        <begin position="131"/>
        <end position="146"/>
    </location>
</feature>
<feature type="transmembrane region" description="Helical" evidence="1">
    <location>
        <begin position="51"/>
        <end position="76"/>
    </location>
</feature>
<dbReference type="OMA" id="QYSHERE"/>
<feature type="transmembrane region" description="Helical" evidence="1">
    <location>
        <begin position="312"/>
        <end position="336"/>
    </location>
</feature>
<dbReference type="OrthoDB" id="271018at2759"/>
<evidence type="ECO:0000313" key="2">
    <source>
        <dbReference type="EMBL" id="CUG88066.1"/>
    </source>
</evidence>
<keyword evidence="1 2" id="KW-0812">Transmembrane</keyword>
<keyword evidence="1" id="KW-0472">Membrane</keyword>
<keyword evidence="1" id="KW-1133">Transmembrane helix</keyword>
<feature type="transmembrane region" description="Helical" evidence="1">
    <location>
        <begin position="166"/>
        <end position="186"/>
    </location>
</feature>
<dbReference type="EMBL" id="CYKH01001615">
    <property type="protein sequence ID" value="CUG88066.1"/>
    <property type="molecule type" value="Genomic_DNA"/>
</dbReference>
<organism evidence="2 3">
    <name type="scientific">Bodo saltans</name>
    <name type="common">Flagellated protozoan</name>
    <dbReference type="NCBI Taxonomy" id="75058"/>
    <lineage>
        <taxon>Eukaryota</taxon>
        <taxon>Discoba</taxon>
        <taxon>Euglenozoa</taxon>
        <taxon>Kinetoplastea</taxon>
        <taxon>Metakinetoplastina</taxon>
        <taxon>Eubodonida</taxon>
        <taxon>Bodonidae</taxon>
        <taxon>Bodo</taxon>
    </lineage>
</organism>
<dbReference type="Proteomes" id="UP000051952">
    <property type="component" value="Unassembled WGS sequence"/>
</dbReference>